<accession>A0A4V0YES4</accession>
<dbReference type="Pfam" id="PF00291">
    <property type="entry name" value="PALP"/>
    <property type="match status" value="1"/>
</dbReference>
<dbReference type="GO" id="GO:0006535">
    <property type="term" value="P:cysteine biosynthetic process from serine"/>
    <property type="evidence" value="ECO:0007669"/>
    <property type="project" value="InterPro"/>
</dbReference>
<evidence type="ECO:0000256" key="9">
    <source>
        <dbReference type="ARBA" id="ARBA00022898"/>
    </source>
</evidence>
<organism evidence="11 12">
    <name type="scientific">Paenibacillus protaetiae</name>
    <dbReference type="NCBI Taxonomy" id="2509456"/>
    <lineage>
        <taxon>Bacteria</taxon>
        <taxon>Bacillati</taxon>
        <taxon>Bacillota</taxon>
        <taxon>Bacilli</taxon>
        <taxon>Bacillales</taxon>
        <taxon>Paenibacillaceae</taxon>
        <taxon>Paenibacillus</taxon>
    </lineage>
</organism>
<reference evidence="11 12" key="1">
    <citation type="submission" date="2019-01" db="EMBL/GenBank/DDBJ databases">
        <title>Genome sequencing of strain FW100M-2.</title>
        <authorList>
            <person name="Heo J."/>
            <person name="Kim S.-J."/>
            <person name="Kim J.-S."/>
            <person name="Hong S.-B."/>
            <person name="Kwon S.-W."/>
        </authorList>
    </citation>
    <scope>NUCLEOTIDE SEQUENCE [LARGE SCALE GENOMIC DNA]</scope>
    <source>
        <strain evidence="11 12">FW100M-2</strain>
    </source>
</reference>
<proteinExistence type="inferred from homology"/>
<comment type="pathway">
    <text evidence="3">Siderophore biosynthesis.</text>
</comment>
<comment type="subunit">
    <text evidence="5">Homodimer.</text>
</comment>
<protein>
    <recommendedName>
        <fullName evidence="7">N-(2-amino-2-carboxyethyl)-L-glutamate synthase</fullName>
        <ecNumber evidence="6">2.5.1.140</ecNumber>
    </recommendedName>
</protein>
<evidence type="ECO:0000259" key="10">
    <source>
        <dbReference type="Pfam" id="PF00291"/>
    </source>
</evidence>
<keyword evidence="12" id="KW-1185">Reference proteome</keyword>
<evidence type="ECO:0000256" key="7">
    <source>
        <dbReference type="ARBA" id="ARBA00016985"/>
    </source>
</evidence>
<dbReference type="InterPro" id="IPR001216">
    <property type="entry name" value="P-phosphate_BS"/>
</dbReference>
<dbReference type="KEGG" id="pprt:ET464_01305"/>
<dbReference type="EC" id="2.5.1.140" evidence="6"/>
<dbReference type="PANTHER" id="PTHR10314">
    <property type="entry name" value="CYSTATHIONINE BETA-SYNTHASE"/>
    <property type="match status" value="1"/>
</dbReference>
<feature type="domain" description="Tryptophan synthase beta chain-like PALP" evidence="10">
    <location>
        <begin position="9"/>
        <end position="293"/>
    </location>
</feature>
<sequence>MAANEPGIFHAVGRTPAVPLDRLFPSGKLHVYGKLEWMNPSGSAKDRPAAGMIRDAWKRGLIGPGSVIVESSSGNLAISLAWICAALGMTFICVVDPKTSQQNIRILEAYGARIEPVTAPDPATGEFLPARLARVKQLTESIEGAYWPNQYGNDHNYLAHKETMRELLEQTGPLDYLFAGVSTCGTIKGCAEWVRGQGLATRLVAVDAEGSVIFGGVKGKRRFPGLGAGIAMPFAQAELLERVEHISDEEMVAGCRLLLRTEGVMAGPSTGGVVAAVRRLEPILPAHAAVGIIMHDRGDRYLDTVYSDVWVKEQFGGIPLY</sequence>
<comment type="function">
    <text evidence="2">Catalyzes the synthesis of N-((2S)-2-amino-2-carboxyethyl)-L-glutamate (ACEGA) from O-phospho-L-serine and L-glutamate. Involved in the biosynthesis of L-2,3-diaminopropionic acid (L-Dap), a precursor of staphyloferrin B and antibiotics.</text>
</comment>
<dbReference type="AlphaFoldDB" id="A0A4V0YES4"/>
<comment type="similarity">
    <text evidence="4">Belongs to the cysteine synthase/cystathionine beta-synthase family. SbnA subfamily.</text>
</comment>
<dbReference type="EMBL" id="CP035492">
    <property type="protein sequence ID" value="QAY65221.1"/>
    <property type="molecule type" value="Genomic_DNA"/>
</dbReference>
<keyword evidence="8" id="KW-0808">Transferase</keyword>
<evidence type="ECO:0000256" key="6">
    <source>
        <dbReference type="ARBA" id="ARBA00012331"/>
    </source>
</evidence>
<dbReference type="RefSeq" id="WP_129437574.1">
    <property type="nucleotide sequence ID" value="NZ_CP035492.1"/>
</dbReference>
<evidence type="ECO:0000256" key="5">
    <source>
        <dbReference type="ARBA" id="ARBA00011738"/>
    </source>
</evidence>
<evidence type="ECO:0000256" key="4">
    <source>
        <dbReference type="ARBA" id="ARBA00008519"/>
    </source>
</evidence>
<name>A0A4V0YES4_9BACL</name>
<dbReference type="GO" id="GO:0016765">
    <property type="term" value="F:transferase activity, transferring alkyl or aryl (other than methyl) groups"/>
    <property type="evidence" value="ECO:0007669"/>
    <property type="project" value="UniProtKB-ARBA"/>
</dbReference>
<comment type="cofactor">
    <cofactor evidence="1">
        <name>pyridoxal 5'-phosphate</name>
        <dbReference type="ChEBI" id="CHEBI:597326"/>
    </cofactor>
</comment>
<evidence type="ECO:0000256" key="3">
    <source>
        <dbReference type="ARBA" id="ARBA00004924"/>
    </source>
</evidence>
<dbReference type="NCBIfam" id="TIGR03945">
    <property type="entry name" value="PLP_SbnA_fam"/>
    <property type="match status" value="1"/>
</dbReference>
<dbReference type="InterPro" id="IPR001926">
    <property type="entry name" value="TrpB-like_PALP"/>
</dbReference>
<dbReference type="InterPro" id="IPR050214">
    <property type="entry name" value="Cys_Synth/Cystath_Beta-Synth"/>
</dbReference>
<dbReference type="SUPFAM" id="SSF53686">
    <property type="entry name" value="Tryptophan synthase beta subunit-like PLP-dependent enzymes"/>
    <property type="match status" value="1"/>
</dbReference>
<dbReference type="InterPro" id="IPR036052">
    <property type="entry name" value="TrpB-like_PALP_sf"/>
</dbReference>
<dbReference type="CDD" id="cd01561">
    <property type="entry name" value="CBS_like"/>
    <property type="match status" value="1"/>
</dbReference>
<dbReference type="PROSITE" id="PS00901">
    <property type="entry name" value="CYS_SYNTHASE"/>
    <property type="match status" value="1"/>
</dbReference>
<keyword evidence="9" id="KW-0663">Pyridoxal phosphate</keyword>
<evidence type="ECO:0000256" key="2">
    <source>
        <dbReference type="ARBA" id="ARBA00004056"/>
    </source>
</evidence>
<dbReference type="Proteomes" id="UP000293568">
    <property type="component" value="Chromosome"/>
</dbReference>
<evidence type="ECO:0000313" key="11">
    <source>
        <dbReference type="EMBL" id="QAY65221.1"/>
    </source>
</evidence>
<evidence type="ECO:0000256" key="1">
    <source>
        <dbReference type="ARBA" id="ARBA00001933"/>
    </source>
</evidence>
<evidence type="ECO:0000256" key="8">
    <source>
        <dbReference type="ARBA" id="ARBA00022679"/>
    </source>
</evidence>
<gene>
    <name evidence="11" type="primary">sbnA</name>
    <name evidence="11" type="ORF">ET464_01305</name>
</gene>
<dbReference type="OrthoDB" id="9808024at2"/>
<evidence type="ECO:0000313" key="12">
    <source>
        <dbReference type="Proteomes" id="UP000293568"/>
    </source>
</evidence>
<dbReference type="InterPro" id="IPR023927">
    <property type="entry name" value="SbnA"/>
</dbReference>
<dbReference type="Gene3D" id="3.40.50.1100">
    <property type="match status" value="2"/>
</dbReference>